<gene>
    <name evidence="1" type="ORF">SAMN05216283_1113</name>
</gene>
<dbReference type="Proteomes" id="UP000198964">
    <property type="component" value="Unassembled WGS sequence"/>
</dbReference>
<proteinExistence type="predicted"/>
<reference evidence="1 2" key="1">
    <citation type="submission" date="2016-10" db="EMBL/GenBank/DDBJ databases">
        <authorList>
            <person name="de Groot N.N."/>
        </authorList>
    </citation>
    <scope>NUCLEOTIDE SEQUENCE [LARGE SCALE GENOMIC DNA]</scope>
    <source>
        <strain evidence="1 2">CGMCC 1.9156</strain>
    </source>
</reference>
<organism evidence="1 2">
    <name type="scientific">Sunxiuqinia elliptica</name>
    <dbReference type="NCBI Taxonomy" id="655355"/>
    <lineage>
        <taxon>Bacteria</taxon>
        <taxon>Pseudomonadati</taxon>
        <taxon>Bacteroidota</taxon>
        <taxon>Bacteroidia</taxon>
        <taxon>Marinilabiliales</taxon>
        <taxon>Prolixibacteraceae</taxon>
        <taxon>Sunxiuqinia</taxon>
    </lineage>
</organism>
<evidence type="ECO:0000313" key="1">
    <source>
        <dbReference type="EMBL" id="SFF62243.1"/>
    </source>
</evidence>
<dbReference type="AlphaFoldDB" id="A0A1I2K729"/>
<protein>
    <submittedName>
        <fullName evidence="1">Uncharacterized protein</fullName>
    </submittedName>
</protein>
<name>A0A1I2K729_9BACT</name>
<accession>A0A1I2K729</accession>
<evidence type="ECO:0000313" key="2">
    <source>
        <dbReference type="Proteomes" id="UP000198964"/>
    </source>
</evidence>
<dbReference type="EMBL" id="FONW01000011">
    <property type="protein sequence ID" value="SFF62243.1"/>
    <property type="molecule type" value="Genomic_DNA"/>
</dbReference>
<keyword evidence="2" id="KW-1185">Reference proteome</keyword>
<sequence length="442" mass="51490">MLKQKEDWLLYLINLQPLLMKRKKKKKGIQNKHELRHRQNEFFKKLKHTMAILGDDSAFDLLDKKRRLMIYCTRIRPFKVINPAEGKRASKAALQMLNDNLTQLLQHTWVELNSQQIRINLYDFSIYAETLFLFWDNVVNEEPDIGERFHACFPIFEKDEFNEQRLKMLCMVERRLELLSWLFSDFTSSTIRFAKEKLKENRPPFDLSPFFNNYIVEQKKTETELLEIDGHRRTIFRVCLNAKQAFIPFTLTPEQLGLQGMMQKLPLKVFIQKHVIVRMEERLGKTFVHLSYLYIITSLLQAPLPAGKPNSLLFPMNEGNIRLGYLQADIIGDKLVVRTFLFVTNNGTPEGKKLQKLAGLAKLDKAYLGIDRLNTFITSDIKDHQQLRALFNQAGCGGLFQLNYSWMIKANKKQGACADRLACYLGLQQATGRQTANKHEAV</sequence>